<dbReference type="AlphaFoldDB" id="A0A3P5YJY2"/>
<keyword evidence="1" id="KW-1133">Transmembrane helix</keyword>
<keyword evidence="1" id="KW-0472">Membrane</keyword>
<reference evidence="3" key="1">
    <citation type="submission" date="2018-11" db="EMBL/GenBank/DDBJ databases">
        <authorList>
            <consortium name="Genoscope - CEA"/>
            <person name="William W."/>
        </authorList>
    </citation>
    <scope>NUCLEOTIDE SEQUENCE</scope>
</reference>
<feature type="transmembrane region" description="Helical" evidence="1">
    <location>
        <begin position="20"/>
        <end position="41"/>
    </location>
</feature>
<organism evidence="3">
    <name type="scientific">Brassica campestris</name>
    <name type="common">Field mustard</name>
    <dbReference type="NCBI Taxonomy" id="3711"/>
    <lineage>
        <taxon>Eukaryota</taxon>
        <taxon>Viridiplantae</taxon>
        <taxon>Streptophyta</taxon>
        <taxon>Embryophyta</taxon>
        <taxon>Tracheophyta</taxon>
        <taxon>Spermatophyta</taxon>
        <taxon>Magnoliopsida</taxon>
        <taxon>eudicotyledons</taxon>
        <taxon>Gunneridae</taxon>
        <taxon>Pentapetalae</taxon>
        <taxon>rosids</taxon>
        <taxon>malvids</taxon>
        <taxon>Brassicales</taxon>
        <taxon>Brassicaceae</taxon>
        <taxon>Brassiceae</taxon>
        <taxon>Brassica</taxon>
    </lineage>
</organism>
<gene>
    <name evidence="3" type="ORF">BRAA09T41595Z</name>
    <name evidence="2" type="ORF">BRAPAZ1V2_A09P74990.2</name>
</gene>
<dbReference type="Proteomes" id="UP000694005">
    <property type="component" value="Chromosome A09"/>
</dbReference>
<name>A0A3P5YJY2_BRACM</name>
<dbReference type="EMBL" id="LS974625">
    <property type="protein sequence ID" value="CAG7867032.1"/>
    <property type="molecule type" value="Genomic_DNA"/>
</dbReference>
<keyword evidence="1" id="KW-0812">Transmembrane</keyword>
<feature type="transmembrane region" description="Helical" evidence="1">
    <location>
        <begin position="62"/>
        <end position="82"/>
    </location>
</feature>
<protein>
    <submittedName>
        <fullName evidence="2">Uncharacterized protein</fullName>
    </submittedName>
</protein>
<dbReference type="EMBL" id="LR031568">
    <property type="protein sequence ID" value="VDC63984.1"/>
    <property type="molecule type" value="Genomic_DNA"/>
</dbReference>
<dbReference type="Gramene" id="A09p74990.2_BraZ1">
    <property type="protein sequence ID" value="A09p74990.2_BraZ1.CDS"/>
    <property type="gene ID" value="A09g74990.2_BraZ1"/>
</dbReference>
<evidence type="ECO:0000256" key="1">
    <source>
        <dbReference type="SAM" id="Phobius"/>
    </source>
</evidence>
<evidence type="ECO:0000313" key="2">
    <source>
        <dbReference type="EMBL" id="CAG7867032.1"/>
    </source>
</evidence>
<accession>A0A3P5YJY2</accession>
<evidence type="ECO:0000313" key="3">
    <source>
        <dbReference type="EMBL" id="VDC63984.1"/>
    </source>
</evidence>
<sequence>MSVTKCMCLGRPLAPGSDRAWSIIYFITTFIPNNHVITTFWDALLLRTNRSSSFFCKTNYRIFFLMYHYINTTLTIILNVYYCIYFTKFVSSLPAHEANRSGSNHL</sequence>
<proteinExistence type="predicted"/>